<name>A0A1H9KPI2_9PSEU</name>
<dbReference type="EMBL" id="FOFR01000007">
    <property type="protein sequence ID" value="SER00998.1"/>
    <property type="molecule type" value="Genomic_DNA"/>
</dbReference>
<dbReference type="CDD" id="cd00293">
    <property type="entry name" value="USP-like"/>
    <property type="match status" value="1"/>
</dbReference>
<proteinExistence type="inferred from homology"/>
<dbReference type="RefSeq" id="WP_089951785.1">
    <property type="nucleotide sequence ID" value="NZ_FOFR01000007.1"/>
</dbReference>
<reference evidence="4" key="1">
    <citation type="submission" date="2016-10" db="EMBL/GenBank/DDBJ databases">
        <authorList>
            <person name="Varghese N."/>
            <person name="Submissions S."/>
        </authorList>
    </citation>
    <scope>NUCLEOTIDE SEQUENCE [LARGE SCALE GENOMIC DNA]</scope>
    <source>
        <strain evidence="4">CGMCC 4.3525</strain>
    </source>
</reference>
<feature type="domain" description="UspA" evidence="2">
    <location>
        <begin position="6"/>
        <end position="126"/>
    </location>
</feature>
<dbReference type="AlphaFoldDB" id="A0A1H9KPI2"/>
<dbReference type="PANTHER" id="PTHR46268">
    <property type="entry name" value="STRESS RESPONSE PROTEIN NHAX"/>
    <property type="match status" value="1"/>
</dbReference>
<evidence type="ECO:0000313" key="4">
    <source>
        <dbReference type="Proteomes" id="UP000199352"/>
    </source>
</evidence>
<comment type="similarity">
    <text evidence="1">Belongs to the universal stress protein A family.</text>
</comment>
<gene>
    <name evidence="3" type="ORF">SAMN05216188_10764</name>
</gene>
<dbReference type="Pfam" id="PF00582">
    <property type="entry name" value="Usp"/>
    <property type="match status" value="1"/>
</dbReference>
<keyword evidence="4" id="KW-1185">Reference proteome</keyword>
<organism evidence="3 4">
    <name type="scientific">Lentzea xinjiangensis</name>
    <dbReference type="NCBI Taxonomy" id="402600"/>
    <lineage>
        <taxon>Bacteria</taxon>
        <taxon>Bacillati</taxon>
        <taxon>Actinomycetota</taxon>
        <taxon>Actinomycetes</taxon>
        <taxon>Pseudonocardiales</taxon>
        <taxon>Pseudonocardiaceae</taxon>
        <taxon>Lentzea</taxon>
    </lineage>
</organism>
<sequence length="139" mass="14690">MSEKPRIVVGIDKSPAARAALSWAVREARRTTTSVLAVSVCRLGFEAAHKEDLRAALDSLGSAADGVEVELRTPHGVPGPVLVELSEHAPCLVVGGTGHHKRDVVVFSSVTAYCLRHALCPVVVVPFDAEQHAGPLMLP</sequence>
<dbReference type="STRING" id="402600.SAMN05216188_10764"/>
<dbReference type="Proteomes" id="UP000199352">
    <property type="component" value="Unassembled WGS sequence"/>
</dbReference>
<dbReference type="Gene3D" id="3.40.50.12370">
    <property type="match status" value="1"/>
</dbReference>
<dbReference type="OrthoDB" id="6174426at2"/>
<dbReference type="InterPro" id="IPR006016">
    <property type="entry name" value="UspA"/>
</dbReference>
<protein>
    <submittedName>
        <fullName evidence="3">Nucleotide-binding universal stress protein, UspA family</fullName>
    </submittedName>
</protein>
<dbReference type="SUPFAM" id="SSF52402">
    <property type="entry name" value="Adenine nucleotide alpha hydrolases-like"/>
    <property type="match status" value="1"/>
</dbReference>
<dbReference type="InterPro" id="IPR006015">
    <property type="entry name" value="Universal_stress_UspA"/>
</dbReference>
<dbReference type="PANTHER" id="PTHR46268:SF6">
    <property type="entry name" value="UNIVERSAL STRESS PROTEIN UP12"/>
    <property type="match status" value="1"/>
</dbReference>
<dbReference type="PRINTS" id="PR01438">
    <property type="entry name" value="UNVRSLSTRESS"/>
</dbReference>
<evidence type="ECO:0000313" key="3">
    <source>
        <dbReference type="EMBL" id="SER00998.1"/>
    </source>
</evidence>
<evidence type="ECO:0000259" key="2">
    <source>
        <dbReference type="Pfam" id="PF00582"/>
    </source>
</evidence>
<evidence type="ECO:0000256" key="1">
    <source>
        <dbReference type="ARBA" id="ARBA00008791"/>
    </source>
</evidence>
<accession>A0A1H9KPI2</accession>